<reference evidence="3" key="1">
    <citation type="submission" date="2021-10" db="EMBL/GenBank/DDBJ databases">
        <title>Tropical sea cucumber genome reveals ecological adaptation and Cuvierian tubules defense mechanism.</title>
        <authorList>
            <person name="Chen T."/>
        </authorList>
    </citation>
    <scope>NUCLEOTIDE SEQUENCE</scope>
    <source>
        <strain evidence="3">Nanhai2018</strain>
        <tissue evidence="3">Muscle</tissue>
    </source>
</reference>
<accession>A0A9Q1BPG2</accession>
<dbReference type="EMBL" id="JAIZAY010000013">
    <property type="protein sequence ID" value="KAJ8030264.1"/>
    <property type="molecule type" value="Genomic_DNA"/>
</dbReference>
<evidence type="ECO:0000313" key="3">
    <source>
        <dbReference type="EMBL" id="KAJ8030264.1"/>
    </source>
</evidence>
<evidence type="ECO:0000313" key="4">
    <source>
        <dbReference type="Proteomes" id="UP001152320"/>
    </source>
</evidence>
<comment type="caution">
    <text evidence="3">The sequence shown here is derived from an EMBL/GenBank/DDBJ whole genome shotgun (WGS) entry which is preliminary data.</text>
</comment>
<proteinExistence type="predicted"/>
<protein>
    <submittedName>
        <fullName evidence="3">Zinc finger MYM-type protein 1</fullName>
    </submittedName>
</protein>
<dbReference type="OrthoDB" id="1739706at2759"/>
<feature type="compositionally biased region" description="Acidic residues" evidence="1">
    <location>
        <begin position="73"/>
        <end position="90"/>
    </location>
</feature>
<dbReference type="PANTHER" id="PTHR45749:SF37">
    <property type="entry name" value="OS05G0311600 PROTEIN"/>
    <property type="match status" value="1"/>
</dbReference>
<gene>
    <name evidence="3" type="ORF">HOLleu_26627</name>
</gene>
<dbReference type="PANTHER" id="PTHR45749">
    <property type="match status" value="1"/>
</dbReference>
<dbReference type="Proteomes" id="UP001152320">
    <property type="component" value="Chromosome 13"/>
</dbReference>
<feature type="region of interest" description="Disordered" evidence="1">
    <location>
        <begin position="1"/>
        <end position="90"/>
    </location>
</feature>
<feature type="domain" description="DUF4371" evidence="2">
    <location>
        <begin position="189"/>
        <end position="330"/>
    </location>
</feature>
<dbReference type="InterPro" id="IPR012337">
    <property type="entry name" value="RNaseH-like_sf"/>
</dbReference>
<name>A0A9Q1BPG2_HOLLE</name>
<evidence type="ECO:0000259" key="2">
    <source>
        <dbReference type="Pfam" id="PF14291"/>
    </source>
</evidence>
<keyword evidence="4" id="KW-1185">Reference proteome</keyword>
<dbReference type="Pfam" id="PF14291">
    <property type="entry name" value="DUF4371"/>
    <property type="match status" value="1"/>
</dbReference>
<feature type="compositionally biased region" description="Acidic residues" evidence="1">
    <location>
        <begin position="23"/>
        <end position="33"/>
    </location>
</feature>
<evidence type="ECO:0000256" key="1">
    <source>
        <dbReference type="SAM" id="MobiDB-lite"/>
    </source>
</evidence>
<dbReference type="AlphaFoldDB" id="A0A9Q1BPG2"/>
<dbReference type="SUPFAM" id="SSF53098">
    <property type="entry name" value="Ribonuclease H-like"/>
    <property type="match status" value="1"/>
</dbReference>
<sequence length="698" mass="77659">MDFFITHGSCSASKKRRLHVEESQETDNSDDSAELSARDSTPGPSAVLVDEPEECRIGEILGAESVVNAPVEENQEVDDPPDQDSGDSTVEDYDVDVAMDDDVLGESQDQDPNYGSGHQGGDNLNNRVGPGDISRDKDSPPVQPSDIQFPAHMIGKQFREKSHSEKRGGHSGLAISMCKLSTSARHAVLNFLSILSLIAKHDDVIAEKICSGSQNSKYTHHSVQNALLDIMKDMVFEEIREELNPAKFFAVLADESKDKSKKEQVVVAVRYCFQNAIHEEFISVAEAQSLDANGLTDTIIESLNKIGVDMKNCVGQGYDGASVVSGHLNGVQRKLIEKTGATMAHYVHCFCHRLNLIIVDVVNLVKCVSVMISLFRKLHNFISSSTVHAKWEKKQADLGLKKMETGRVSDTRWSCQAKQFDVLSRRLPVLYEVLEDIIENDNVADRVTEASGLKLQLDCRFVRYLFAVKEILQKAKYTSDMLQKPSNDLLDAIDLIGTMREEIGAFRSRESCLKFWEEAQKVADEIGLPATSRAVRRRAPPAALEGFAVEAPIETSRRENSDSPEFDSYVQDVYEIIDKVDAEFERRYNKDNIAIMKGITSLCPTSSKYLDQSALEEFAALFGADIEALSHEVCTFKCLLKRKEEAERPGSLLDLRAYLQELKAAFFELERIVSIACTLPGGGSRSHTVSDFIFISFY</sequence>
<feature type="region of interest" description="Disordered" evidence="1">
    <location>
        <begin position="104"/>
        <end position="147"/>
    </location>
</feature>
<dbReference type="InterPro" id="IPR025398">
    <property type="entry name" value="DUF4371"/>
</dbReference>
<organism evidence="3 4">
    <name type="scientific">Holothuria leucospilota</name>
    <name type="common">Black long sea cucumber</name>
    <name type="synonym">Mertensiothuria leucospilota</name>
    <dbReference type="NCBI Taxonomy" id="206669"/>
    <lineage>
        <taxon>Eukaryota</taxon>
        <taxon>Metazoa</taxon>
        <taxon>Echinodermata</taxon>
        <taxon>Eleutherozoa</taxon>
        <taxon>Echinozoa</taxon>
        <taxon>Holothuroidea</taxon>
        <taxon>Aspidochirotacea</taxon>
        <taxon>Aspidochirotida</taxon>
        <taxon>Holothuriidae</taxon>
        <taxon>Holothuria</taxon>
    </lineage>
</organism>